<organism evidence="11 12">
    <name type="scientific">Thiospirochaeta perfilievii</name>
    <dbReference type="NCBI Taxonomy" id="252967"/>
    <lineage>
        <taxon>Bacteria</taxon>
        <taxon>Pseudomonadati</taxon>
        <taxon>Spirochaetota</taxon>
        <taxon>Spirochaetia</taxon>
        <taxon>Spirochaetales</taxon>
        <taxon>Spirochaetaceae</taxon>
        <taxon>Thiospirochaeta</taxon>
    </lineage>
</organism>
<feature type="transmembrane region" description="Helical" evidence="8">
    <location>
        <begin position="436"/>
        <end position="457"/>
    </location>
</feature>
<dbReference type="Pfam" id="PF02687">
    <property type="entry name" value="FtsX"/>
    <property type="match status" value="1"/>
</dbReference>
<dbReference type="GO" id="GO:0005886">
    <property type="term" value="C:plasma membrane"/>
    <property type="evidence" value="ECO:0007669"/>
    <property type="project" value="UniProtKB-SubCell"/>
</dbReference>
<feature type="transmembrane region" description="Helical" evidence="8">
    <location>
        <begin position="21"/>
        <end position="42"/>
    </location>
</feature>
<evidence type="ECO:0000256" key="8">
    <source>
        <dbReference type="SAM" id="Phobius"/>
    </source>
</evidence>
<gene>
    <name evidence="11" type="ORF">EW093_01290</name>
</gene>
<evidence type="ECO:0000259" key="9">
    <source>
        <dbReference type="Pfam" id="PF02687"/>
    </source>
</evidence>
<dbReference type="KEGG" id="sper:EW093_01290"/>
<evidence type="ECO:0000256" key="7">
    <source>
        <dbReference type="SAM" id="MobiDB-lite"/>
    </source>
</evidence>
<feature type="transmembrane region" description="Helical" evidence="8">
    <location>
        <begin position="404"/>
        <end position="424"/>
    </location>
</feature>
<dbReference type="RefSeq" id="WP_149566651.1">
    <property type="nucleotide sequence ID" value="NZ_CP035807.1"/>
</dbReference>
<evidence type="ECO:0000313" key="12">
    <source>
        <dbReference type="Proteomes" id="UP000323824"/>
    </source>
</evidence>
<dbReference type="InterPro" id="IPR025857">
    <property type="entry name" value="MacB_PCD"/>
</dbReference>
<keyword evidence="5 8" id="KW-0472">Membrane</keyword>
<reference evidence="11 12" key="2">
    <citation type="submission" date="2019-09" db="EMBL/GenBank/DDBJ databases">
        <title>Complete Genome Sequence and Methylome Analysis of free living Spirochaetas.</title>
        <authorList>
            <person name="Leshcheva N."/>
            <person name="Mikheeva N."/>
        </authorList>
    </citation>
    <scope>NUCLEOTIDE SEQUENCE [LARGE SCALE GENOMIC DNA]</scope>
    <source>
        <strain evidence="11 12">P</strain>
    </source>
</reference>
<evidence type="ECO:0000259" key="10">
    <source>
        <dbReference type="Pfam" id="PF12704"/>
    </source>
</evidence>
<evidence type="ECO:0000256" key="2">
    <source>
        <dbReference type="ARBA" id="ARBA00022475"/>
    </source>
</evidence>
<dbReference type="PANTHER" id="PTHR30572:SF4">
    <property type="entry name" value="ABC TRANSPORTER PERMEASE YTRF"/>
    <property type="match status" value="1"/>
</dbReference>
<keyword evidence="4 8" id="KW-1133">Transmembrane helix</keyword>
<accession>A0A5C1QB57</accession>
<feature type="domain" description="MacB-like periplasmic core" evidence="10">
    <location>
        <begin position="196"/>
        <end position="310"/>
    </location>
</feature>
<dbReference type="InterPro" id="IPR050250">
    <property type="entry name" value="Macrolide_Exporter_MacB"/>
</dbReference>
<evidence type="ECO:0000256" key="3">
    <source>
        <dbReference type="ARBA" id="ARBA00022692"/>
    </source>
</evidence>
<evidence type="ECO:0000256" key="6">
    <source>
        <dbReference type="ARBA" id="ARBA00038076"/>
    </source>
</evidence>
<feature type="compositionally biased region" description="Polar residues" evidence="7">
    <location>
        <begin position="129"/>
        <end position="145"/>
    </location>
</feature>
<feature type="transmembrane region" description="Helical" evidence="8">
    <location>
        <begin position="349"/>
        <end position="372"/>
    </location>
</feature>
<keyword evidence="12" id="KW-1185">Reference proteome</keyword>
<comment type="subcellular location">
    <subcellularLocation>
        <location evidence="1">Cell membrane</location>
        <topology evidence="1">Multi-pass membrane protein</topology>
    </subcellularLocation>
</comment>
<proteinExistence type="inferred from homology"/>
<reference evidence="11 12" key="1">
    <citation type="submission" date="2019-02" db="EMBL/GenBank/DDBJ databases">
        <authorList>
            <person name="Fomenkov A."/>
            <person name="Dubinina G."/>
            <person name="Grabovich M."/>
            <person name="Vincze T."/>
            <person name="Roberts R.J."/>
        </authorList>
    </citation>
    <scope>NUCLEOTIDE SEQUENCE [LARGE SCALE GENOMIC DNA]</scope>
    <source>
        <strain evidence="11 12">P</strain>
    </source>
</reference>
<dbReference type="OrthoDB" id="368236at2"/>
<evidence type="ECO:0000313" key="11">
    <source>
        <dbReference type="EMBL" id="QEN03392.1"/>
    </source>
</evidence>
<comment type="similarity">
    <text evidence="6">Belongs to the ABC-4 integral membrane protein family.</text>
</comment>
<name>A0A5C1QB57_9SPIO</name>
<dbReference type="Proteomes" id="UP000323824">
    <property type="component" value="Chromosome"/>
</dbReference>
<dbReference type="Pfam" id="PF12704">
    <property type="entry name" value="MacB_PCD"/>
    <property type="match status" value="1"/>
</dbReference>
<dbReference type="GO" id="GO:0022857">
    <property type="term" value="F:transmembrane transporter activity"/>
    <property type="evidence" value="ECO:0007669"/>
    <property type="project" value="TreeGrafter"/>
</dbReference>
<dbReference type="EMBL" id="CP035807">
    <property type="protein sequence ID" value="QEN03392.1"/>
    <property type="molecule type" value="Genomic_DNA"/>
</dbReference>
<evidence type="ECO:0000256" key="1">
    <source>
        <dbReference type="ARBA" id="ARBA00004651"/>
    </source>
</evidence>
<evidence type="ECO:0000256" key="4">
    <source>
        <dbReference type="ARBA" id="ARBA00022989"/>
    </source>
</evidence>
<dbReference type="InterPro" id="IPR003838">
    <property type="entry name" value="ABC3_permease_C"/>
</dbReference>
<sequence length="475" mass="51727">MSNETNLIMKRRFISRILESGLLIIAVALGVGAAASGLSLMFHTKDYSEDLLNSATYKEVVVTTRANLEDMDYPVIEKTPNTTVLTVSDLEAGDLIDDVLFSYVVSSSRIKLITEDSSTGNFGGPEGRSNGQETSTNNTDIQKPTTDGGVEQPAQDSPGDQQAPPEGPGGDFREQMDETLQKMKDNPDYLLSEEEELNGAQVTSQFFLAWEFEAETGSLFADSDYSSNGNPIILGSELAKKINTNNLDDLTGKKIASWGNVYTVVGVLAETGTKYDNRFLTPKKSVSNNAFMRMFGDTQLRFYVDDVTLLDSTVSQLETWFESQYGEGQVIVSNPRNEATKVVSRNSGISFLILFLSLAGLFIASVNVSNILMSRSLRMKKHVGILKALGASKNSIMMLFVKEAVLITVIGSILGTFLALPLSMTMEESLGLGEVSWFYIILGVVLSSMLTLLFSVLPARQSMNIEAAEAMRSAG</sequence>
<keyword evidence="3 8" id="KW-0812">Transmembrane</keyword>
<protein>
    <submittedName>
        <fullName evidence="11">ABC transporter permease</fullName>
    </submittedName>
</protein>
<feature type="region of interest" description="Disordered" evidence="7">
    <location>
        <begin position="115"/>
        <end position="173"/>
    </location>
</feature>
<feature type="domain" description="ABC3 transporter permease C-terminal" evidence="9">
    <location>
        <begin position="355"/>
        <end position="466"/>
    </location>
</feature>
<keyword evidence="2" id="KW-1003">Cell membrane</keyword>
<dbReference type="AlphaFoldDB" id="A0A5C1QB57"/>
<evidence type="ECO:0000256" key="5">
    <source>
        <dbReference type="ARBA" id="ARBA00023136"/>
    </source>
</evidence>
<dbReference type="PANTHER" id="PTHR30572">
    <property type="entry name" value="MEMBRANE COMPONENT OF TRANSPORTER-RELATED"/>
    <property type="match status" value="1"/>
</dbReference>